<dbReference type="CDD" id="cd05379">
    <property type="entry name" value="CAP_bacterial"/>
    <property type="match status" value="1"/>
</dbReference>
<feature type="domain" description="SCP" evidence="4">
    <location>
        <begin position="2399"/>
        <end position="2508"/>
    </location>
</feature>
<feature type="region of interest" description="Disordered" evidence="2">
    <location>
        <begin position="6687"/>
        <end position="6755"/>
    </location>
</feature>
<feature type="chain" id="PRO_5009523809" description="SCP domain-containing protein" evidence="3">
    <location>
        <begin position="25"/>
        <end position="6981"/>
    </location>
</feature>
<dbReference type="InterPro" id="IPR036505">
    <property type="entry name" value="Amidase/PGRP_sf"/>
</dbReference>
<keyword evidence="1" id="KW-0175">Coiled coil</keyword>
<feature type="compositionally biased region" description="Low complexity" evidence="2">
    <location>
        <begin position="5294"/>
        <end position="5310"/>
    </location>
</feature>
<feature type="region of interest" description="Disordered" evidence="2">
    <location>
        <begin position="5281"/>
        <end position="5311"/>
    </location>
</feature>
<dbReference type="Pfam" id="PF00188">
    <property type="entry name" value="CAP"/>
    <property type="match status" value="1"/>
</dbReference>
<feature type="compositionally biased region" description="Acidic residues" evidence="2">
    <location>
        <begin position="5759"/>
        <end position="5768"/>
    </location>
</feature>
<feature type="compositionally biased region" description="Polar residues" evidence="2">
    <location>
        <begin position="6020"/>
        <end position="6031"/>
    </location>
</feature>
<feature type="compositionally biased region" description="Polar residues" evidence="2">
    <location>
        <begin position="147"/>
        <end position="159"/>
    </location>
</feature>
<feature type="compositionally biased region" description="Low complexity" evidence="2">
    <location>
        <begin position="6925"/>
        <end position="6939"/>
    </location>
</feature>
<feature type="compositionally biased region" description="Gly residues" evidence="2">
    <location>
        <begin position="6735"/>
        <end position="6755"/>
    </location>
</feature>
<feature type="compositionally biased region" description="Polar residues" evidence="2">
    <location>
        <begin position="2923"/>
        <end position="2940"/>
    </location>
</feature>
<dbReference type="Gene3D" id="3.40.80.10">
    <property type="entry name" value="Peptidoglycan recognition protein-like"/>
    <property type="match status" value="1"/>
</dbReference>
<evidence type="ECO:0000256" key="3">
    <source>
        <dbReference type="SAM" id="SignalP"/>
    </source>
</evidence>
<evidence type="ECO:0000256" key="2">
    <source>
        <dbReference type="SAM" id="MobiDB-lite"/>
    </source>
</evidence>
<feature type="region of interest" description="Disordered" evidence="2">
    <location>
        <begin position="6567"/>
        <end position="6656"/>
    </location>
</feature>
<gene>
    <name evidence="5" type="ORF">A2765_04670</name>
</gene>
<feature type="region of interest" description="Disordered" evidence="2">
    <location>
        <begin position="58"/>
        <end position="81"/>
    </location>
</feature>
<dbReference type="Proteomes" id="UP000176377">
    <property type="component" value="Unassembled WGS sequence"/>
</dbReference>
<dbReference type="InterPro" id="IPR035940">
    <property type="entry name" value="CAP_sf"/>
</dbReference>
<feature type="signal peptide" evidence="3">
    <location>
        <begin position="1"/>
        <end position="24"/>
    </location>
</feature>
<dbReference type="EMBL" id="MFLA01000016">
    <property type="protein sequence ID" value="OGG59850.1"/>
    <property type="molecule type" value="Genomic_DNA"/>
</dbReference>
<feature type="compositionally biased region" description="Gly residues" evidence="2">
    <location>
        <begin position="6624"/>
        <end position="6656"/>
    </location>
</feature>
<feature type="region of interest" description="Disordered" evidence="2">
    <location>
        <begin position="6898"/>
        <end position="6952"/>
    </location>
</feature>
<dbReference type="PANTHER" id="PTHR48125:SF10">
    <property type="entry name" value="OS12G0136300 PROTEIN"/>
    <property type="match status" value="1"/>
</dbReference>
<feature type="region of interest" description="Disordered" evidence="2">
    <location>
        <begin position="6778"/>
        <end position="6802"/>
    </location>
</feature>
<feature type="region of interest" description="Disordered" evidence="2">
    <location>
        <begin position="5737"/>
        <end position="5778"/>
    </location>
</feature>
<feature type="region of interest" description="Disordered" evidence="2">
    <location>
        <begin position="1086"/>
        <end position="1185"/>
    </location>
</feature>
<feature type="region of interest" description="Disordered" evidence="2">
    <location>
        <begin position="5692"/>
        <end position="5714"/>
    </location>
</feature>
<name>A0A1F6DEV1_9BACT</name>
<feature type="region of interest" description="Disordered" evidence="2">
    <location>
        <begin position="5817"/>
        <end position="5843"/>
    </location>
</feature>
<dbReference type="PANTHER" id="PTHR48125">
    <property type="entry name" value="LP07818P1"/>
    <property type="match status" value="1"/>
</dbReference>
<proteinExistence type="predicted"/>
<organism evidence="5 6">
    <name type="scientific">Candidatus Kaiserbacteria bacterium RIFCSPHIGHO2_01_FULL_56_24</name>
    <dbReference type="NCBI Taxonomy" id="1798487"/>
    <lineage>
        <taxon>Bacteria</taxon>
        <taxon>Candidatus Kaiseribacteriota</taxon>
    </lineage>
</organism>
<feature type="compositionally biased region" description="Pro residues" evidence="2">
    <location>
        <begin position="5980"/>
        <end position="5996"/>
    </location>
</feature>
<feature type="region of interest" description="Disordered" evidence="2">
    <location>
        <begin position="5976"/>
        <end position="5998"/>
    </location>
</feature>
<feature type="region of interest" description="Disordered" evidence="2">
    <location>
        <begin position="5900"/>
        <end position="5921"/>
    </location>
</feature>
<sequence length="6981" mass="736057">MVYAPAAAFFLVASILASFSFASAFEVQCAEGKAQINCAVNGKVSQVCPEVCPAQNQEDVKPGTAEKTPTTNTPDNSKDETAVECDTASFQGVAGAGGGIGSVVKCWKKDIRGGKDEKGCKVPNGAVTCQELQQKSIDAMQGGGPSTIPQQGQPGTQSGEGADAKTLGQKMSDYWDKLYKSWETPAEIRQDNQIISAWKANPEAFANDLRQMAGIPDPSAKTITGSLGDYAEYRNLVDQGRISPQQLSDYINSSGARVFDIGQLSRYAPQSSIPGDTFGQGARNLIQPAGTFNNAGLANPFSLPPPITPAPSLTGGPLMMIGPGIYNALNKYIVNPLSEWWNGTKPETTAENPFKIPAADLPDAGSIANSDQILNQMDQGGLLPTPEDVGQQLAGMGREEIQRSQLDFAYDVAGDARKGEVPMDELAAAKEIVESSQDNRGFLTKLGDRLGLRISDRAQALGAINDAINAQVKAQADANLKGNAVALGSDGSIQPAHLPEFNDANIQSQLDAVGKSSITVPVKTQAINNLELTSQSAADEISTARANIENLQKQKMENKYSPWNPLRMASLTSEDFAIRRQQNAIADLEKGIKINQNIENYIEGNGRYSDALARTWATPATTPEAVVARNALINAVNARAELVNNPDTYSVDSSTGQTKITPNPNGLERAENLIGRLAGESAAVDKRIALRGMAPDPKGSWGEKLIAKVQDPNAAVAKYVDTATGKNTNLLMRLADRYAGVAESWRAFGDQLPALLKYDMYIASAFPQAVGALVTTGLNGVDFAGSLAGYNLGLTPASSQFGELLASEATNASWGLADAALNVPIVGQAAKFAARGIGDAVLGRTLSGIGSDIRSIGGDFSALPAVRDVSPTLRGLGAAPEYASEASAAVRSGEGAAAERSAPSTLTGRSNLGGPTEAETAARAAALSPQRSASVASREADAAAAVRRAEVAPNGKAAANAYADAADARAALANERAFAVRDVITPELPVSEARTLSTVAQGHESAAAAYRQLAQDLRGRAAIAGADREGALGQLQQNVSGGLAKAFAAEQEALAAERQVVTLAKADPAAVTRALEELAEAPRAPPVAAAGEVPPPIPADSAAGVRAAESGDLAGARVGEPTPSQPPVSDSLGSVRPSPTDRFVSAEAPKTIGQRIREFMGGGGGSPANQIGTEGATAASAQTGAPRAAGSLAESAEGIAGKQSTLAKALKAVEEQDAALAAKVREGAPLASNETQALDAALSARRVGLAADDLVNNVRLAAQEAREAGMTFTDALVAAEKTTADASAAAAQYKPLLNTRWTWARTEARLQRDIAAGEVKNPLLVYTEFNSNLLRARAPGGADLFVGQKYGVQALARGENVVATTGAGKTIMEITEMKLQKALLGDRFFGELAPPQKLAAGLLNERFAGGPTMAELLRDGGLEPRLITGLWERNQAEAIRLIKGRTSNDLLIIDPKTRGSILAHADSAGDDALRAALNKSNRVTVDEYHLWLKDNTAHIIGTVGADAAPSAARLARADQFSNAIGLKKGSVIGDEGATAFDGNLKAFRAERGWAGEEGNLRLSKSQWEEEARTGAIANDSRPMIFANENGTIAQINKAGLRELESKGFGQAGVKGSADNLVTEESLTRLAQRSGQVNGLTLSADGKKLTVLDDGGNASVGLMPQDTDGLIAWVKNQGGDPAAAIQQLRSTTRVAQTDIYRGVLENGGQVRGLTATYEGVAPLEQARIGNGTTYLSSKKFNPAEEGTVIAKSNAEADAQIQRMLAPGEDQRNVILTFINEPKLEAEYLTQARARSGPFKDFTGNVYHEDAFGVITRNGAPVKGELTDVLKTYGKKGDVFITRRGEGYDPQGFNSNVTFGVKDFETMGQVTGRPGRFGMTGEYGPVDRFGTRLVDDSGRPNGTRGYWLGERVIVANDAKMADAIAAASRNPEQVTRALRLAENGGEEGATLFRKALDGGRLSDNETVTLYSKLQQTERIENAVKSELAVEMRADKSIRQLDGIAKDAAIPPQHRAVARKVINDLENLPRDGRELGGIARSNIRDPGDMFLNQLNASENAIARRALEQFDEGVRATGVKPNAALESRTNAMRARLDEWERVDFRKISNADTSKAFSATQSVAEHAAVQKRLARALTSTEAPIDTTAFALAGTPTPAIANRAQQMARGVVDSLTSTLRGTSALPSIMRGLASGEFTLPEAWQQAISNFEGIPFGGTSEAIFAANDNISTLNPTPAAAATDALDALGVNGARASAPQFREAQKAVEAYAGSLNEGNPAQAPLLDAARRFGIAADAITNAEGSSGTNVEPFGVDPALSAAREVRALIEPPTPAPSSPALSPIQQTLSFIQNVLPAPLTNAVQAVQKTTKDALSRIAGLIDELFAGGERVGDTIAESDEDASYRARTNDARTAAGLTPLGYDGTLKAGAEQGRVDMHFGTDQIPLHRYADANGVMSTPASRAVAAGYGVGTIRIGENLASEIDDFDTVFSEWMASSAHRAVLLDPYVTEVGIGHGDGRWVLWTGKSDVSGAAAQAPAVPVSSMLRDSIPGLASIGAVDNAGAIAVAASVQEPGGSTAIGTSPSEVSPIAEQLAILSEKGAGFDTIVGLQNDVDRLLEASAGANSAYTDSLTEASRALRDAAQLVAGSTDQKKVLKSAHVALEDAGRTASPIPTIAPTRPAATFEIPATEGIKSTATLSREAAGELIGTFEKAGVHASVINALKAIERGESGAVEQLRSAVRALSDAEFGKFLEALNKANPKTREQCLDLISAAKRNGIVAWLIPAAEAQARQCSPSEVLAALREQMTGTRTAADLRSDPLLRGLVERFDALAREAETFQKKIDDARTLSPEARQSQQGLLSAYSLGASSALRAAGTLVALAQTYPQILNNPSQLAEFIANADAITAQGVTALGSVGTIEPFAPLADGASAQRSQPPTAASPPNTSLAVPTARTPEAQGVLRTVRDRIAALFTGNRGIFSTIADVFTSPDDPSRTADTSITRRGFLSLFGGAIGASVARVPSAESAPLASPQALPFNVRVQQVADATLYIHRSQHNLPNSGELLDSNAAAFETGVILKPNEYLGTFSGMRRFWEAFQYGTIDATPLAQAAASKNLPLYAVDLWTSDQSVDDELKAITVQTIVGAGFIASSPFWGVGLAEMPIERRQMLGILGSGTAFGVGTYLTAPLGLEQFASRVGDARSLGSIEGQLQDWSSILMEQQGLLPTVLTLRNLVMAEKITHVIADLQQKGITRPAISVSVGAAHDVGLGTALLIPSAERRAIIKNILKPNPIGTQLTEEELWNNLIYYSSAAVLKMQNDPTTRTINADILWTDPAVKQELETLLRQNPAVQNMILSGDHEPASLSMDASFPARMTLDDLLNARKAELAAYDTNLSRNAAIQISDSGKADGFINIELNGKDIGKYLPLGYRFLSGTDHQCVPGESCIYVNLAEQRDVGFAPSVFHEIGHAKASDLTEGLRRAQLSRYFANKKASQQPFTAEDVRLFGQFIDLMEDSERQAWVRALRDAPSLYRDTQFNLLNPHNVSVMPGAQTPAEAYILDAAYDSYRRALDKAIDLFAGRSLITAQQQSDLRAQVNRVFGSGAAIITRNIQHTQRDIAAMRPALAVQTPQSANAAPQPALAYAQRIAAALREEGWNPSKIGLRAISSLDDLLGVAQTELPEEWMTQMEEEALADPLNQVIAADAAAQSPILSRASNAVTSAVRRIARTAASIVLGTGILTADLPRIDFSRIGIGSAPAQAEPASQDPSSFAQQAGWRSGAYLDGKDVSEVAKVTPPPAPEFSEVLPARTQSSETIDKIPFDAFETHVRLVETRINEYLRGVLGDAYVPPEIRVIESDADSQPTGPVYNGSRNRITIDPHYFREFQAEQWADTDLSSVDAAVAHEMGHHLVNTLGLTDQISALLTKLIRDGATFEEGGRFTAQTELQADFLAGALLRQIGLLSQGDPQSIYDFMAAWGSDVTRVRANGFLRPNAVLPHGTGAARAKSVFNGMTNGDMLAGLSWFGDQGVEPTAAVAKAFSQSAGIGSQPMRLGGPTETTPTSQVLADRAKLASIKNAFGGHKFNGIGMDVIKSTIAAASGKVGTRTGSGGEVYATYPDLGSGIFADMYKTIAYMKLSRQEIIDILGSEEKFKQALADLGLTDIGDSLDTAREMQVIWVQTDADHAITKAWRDAYQAALRKAGVDPDKRLNPTDFEQLFQLGAGRACAEYSVCSGVNIFTAEEKQRALEIFSYTPESKRMTANAEMMQKWATPPQIPSSGPVFTDDAGRMIVPGGVTATLKNGTKIHAEMEYNLQLTGFNPTPTSLVELYQYIVEHYTDELKSVAELVDGMHTVDCEDRPRCAKYGAPFVVAKEGNKYRIIQVYPLINNPALANAADGRANHVNSPGTPKRMDAASKVSNGNSIGIELRHMTSNGDPSEGEIAMVVGLTNVLQDVFNIPLANVVSHYPLDDKAVGEGVAVRDAVIAGGHEPSTEVAHQTPQPLAPGIQQTAFTPETVQPPPTVSSSAITQIQLFVNSPIENGKVLTYLPQGFDATNAKIYIYNFGQNGSIADAQDRQRVVAQFEATGVKNGVLVITQQPDLVGAVSTRFKDPKVVTGFLTELSQKLGTKTGLPVSTFDAMPIVEIAYSGGFQPVRETLAAGKSVSDRVQGLIYLDAMYGDVTPVADWIQAHQSDPSAFFISATVPSTGTSARNEILKRELAKREIAFSSVAPQAGGNAKVSIFDNEPGISHADFVADAMGKNPITVVLRRSGSAPTIEVAKVEPPAVPVAEGIRKVMSAADVFLRRTMPADLGITEVALPPQAGVGQIVSPELKSIPAIPENVRASVASTQPIPYGLRLYDKNGQALGDVLALTKGAPATEVEAKALATKVQQTVTPAIVRLPFVVLNPDNPAQQITVWPQATLKLQRELQAAGLPGITPIYTRHYAFERQAKPDGSPNYGKYNVEDWKKILATAHPLKGAINTWVFNDDGKIADLMKTLQDAEAGDSYGDPLNPNQNNVNEKALQRLVLGAALRGESDIGYILAATENGHSSRHSVGNAVDFGTGPSALASDYIWRIKTNANTTGGNALAAQFASFYQANELLGQTGGLSMGVYGSASGHVDATKTSVWDQGNEFIDQEVVNSLRALLGNKAELRNNLRAIYGYYSAAERLSFNDFVKFRDTSVYARGTDGTPQYIFMSADHATSELFALSKGISPSGVNVPTATVEAGQDSGLNPIRQAALQYSTPFGIAFEVAADSKTALLPPSPPLPLAEGTSPFAFYGIKQGQEVVPTSPAEPVVPSPEQPTQVAQNQTPPAATPASLDPLLQRTAFVPEGALSSAQDQEPKLVGPVALVREGEIPSEPARNQRVIEVPAGQGIGASPTFVGYGLDALLWVGETAAPVFDGAISVARPVISTLRPVIQKVIIVFQGDGNVIPPVPTQKSAADATTPVVSTVADQSPAGVGFDFGAPDLSQIKMRGLETGKPVAPSPLEAAPTEVRFDYGNSLPTIQKLGAPPVPMQKPATAVPTQKSIQAALQPEKVTVTVPASLETQKALGEMRAVGNDLVKASEAFRDIFKKEVFKGKIDIPGIQTAAGNLKEARNNVRATYQEAQKKGALTGVDAATIEAALVPVDDAIKEIFSFRKQLPMLNTLPTSWIRGPATKMINTGTIAVRNLNKTLQQVKGVQKIIEITKKVVTPPINRTQATKPVQPAQPVKLEKRSEADTAKTGGAMLSIFPLIPFGGSTAGSEIPFGGSTAGSEAARTARKEEDEEASDPTETDAAAGSTPDVEYVQRIAAALKDGSQGPVNGWGIVDLLNEASRYTNAPGDISSGPIAELGEEDLGSPSQQPQTQESAVKITGAQEAKPTLWQELRAFGQVFFPGSRYGTPPPGAGGDLLKSVRAAQQNLAPTESAGSGLTAVQPEPVTNPASGPSIDQSLVYRMGEEAVPPASAKDVIANIQNVTQQALRRVGDSARAIVSRFRGNQAISQTPPPIPASATQPPPIPPQDDLVKRLTDALNPTLSREDRISESAQTSGSQGESEISAATKKGLASVRSLGREVVMQTELMKELRKEMSATTPFNPAAAERALTTIRDEYNPSPEFVATAEGMFAAIKNQNELNARLLQGNTPAQLFEMLTSIKPRGRINVQQGPGILIITTNSTFDMARALKGNMEFSLFDIIYSPIGMYSGDRKVPLIVLNDSIVAHVVNALNLNFSLRRKVLDHEFGHFLQHMSFEARLANAVAIESLNPVARSDADPQVQIGDEVLAFALQGSLLNPFSVFKNFLNLMGYVEGTEVSVGDVARGMGIVFRLSVAGHDTVSINDLLGGTPIAEWPTRVRLYDIGIADIAANRSAGNLTATGEDTFAQQEPSGLAIPSEPVRNPGEPSIDPELVYRMVDDSVQPTNAKDVVARVQALAQQALGFASNGIKTLAARFRGSQSASQTPPPIPIQTSSLPAEPPPIPPQDDLVKRLTDALNPTLSREDRISELRSLMDELRANAAFEERYRAATEASYESLKASIPAGLRSGWDANIATSLDDFTEAQAGRIAASDDLAYAIVELEKGTLEGDVAASALEESGRNKAVAATLQGETGRNTVKRVSDEEAQNHAAQANAGADPDAGKTMTERLDAWLKRGGGSGGGGGATPPGGGSGGAGSGGDSSGGNGGGWFSRTKQFCQGRPRLCAFTGIGILVTMLSSDEQSQPSDSDADIQRGGIVVSQPPPDAKEPAAKPPGTVPDSDPKAPSGPGGGGPDTTGSGGDAGGGGFLGGEMSLLSGLLQGVMGWFTGSQQDQQSASNTTPWQPTQPVQSTQPAQQVVGAITANPSLIDASSTTQLSWSSVGTDVSSSSCAVITSDFNVIKRGGQDGTLTSPIITESTRFGLVCNAHNATDKLLNETLVRVRGEDTDPPRIFASSTVSANVSGQSSAPGTGAGGTSGSQSGTGTQTGVSSQLGATPNDVRTCDPEQPIDSFIRCLCEAEPNPNGCAIPPGGLR</sequence>
<feature type="region of interest" description="Disordered" evidence="2">
    <location>
        <begin position="893"/>
        <end position="918"/>
    </location>
</feature>
<feature type="region of interest" description="Disordered" evidence="2">
    <location>
        <begin position="6010"/>
        <end position="6040"/>
    </location>
</feature>
<reference evidence="5 6" key="1">
    <citation type="journal article" date="2016" name="Nat. Commun.">
        <title>Thousands of microbial genomes shed light on interconnected biogeochemical processes in an aquifer system.</title>
        <authorList>
            <person name="Anantharaman K."/>
            <person name="Brown C.T."/>
            <person name="Hug L.A."/>
            <person name="Sharon I."/>
            <person name="Castelle C.J."/>
            <person name="Probst A.J."/>
            <person name="Thomas B.C."/>
            <person name="Singh A."/>
            <person name="Wilkins M.J."/>
            <person name="Karaoz U."/>
            <person name="Brodie E.L."/>
            <person name="Williams K.H."/>
            <person name="Hubbard S.S."/>
            <person name="Banfield J.F."/>
        </authorList>
    </citation>
    <scope>NUCLEOTIDE SEQUENCE [LARGE SCALE GENOMIC DNA]</scope>
</reference>
<evidence type="ECO:0000313" key="6">
    <source>
        <dbReference type="Proteomes" id="UP000176377"/>
    </source>
</evidence>
<feature type="compositionally biased region" description="Polar residues" evidence="2">
    <location>
        <begin position="5834"/>
        <end position="5843"/>
    </location>
</feature>
<keyword evidence="3" id="KW-0732">Signal</keyword>
<comment type="caution">
    <text evidence="5">The sequence shown here is derived from an EMBL/GenBank/DDBJ whole genome shotgun (WGS) entry which is preliminary data.</text>
</comment>
<dbReference type="Pfam" id="PF04228">
    <property type="entry name" value="Zn_peptidase"/>
    <property type="match status" value="1"/>
</dbReference>
<dbReference type="Gene3D" id="3.40.33.10">
    <property type="entry name" value="CAP"/>
    <property type="match status" value="1"/>
</dbReference>
<dbReference type="SUPFAM" id="SSF55846">
    <property type="entry name" value="N-acetylmuramoyl-L-alanine amidase-like"/>
    <property type="match status" value="1"/>
</dbReference>
<evidence type="ECO:0000259" key="4">
    <source>
        <dbReference type="Pfam" id="PF00188"/>
    </source>
</evidence>
<dbReference type="InterPro" id="IPR007343">
    <property type="entry name" value="Uncharacterised_pept_Zn_put"/>
</dbReference>
<dbReference type="InterPro" id="IPR014044">
    <property type="entry name" value="CAP_dom"/>
</dbReference>
<dbReference type="GO" id="GO:0008745">
    <property type="term" value="F:N-acetylmuramoyl-L-alanine amidase activity"/>
    <property type="evidence" value="ECO:0007669"/>
    <property type="project" value="InterPro"/>
</dbReference>
<feature type="coiled-coil region" evidence="1">
    <location>
        <begin position="527"/>
        <end position="554"/>
    </location>
</feature>
<dbReference type="GO" id="GO:0009253">
    <property type="term" value="P:peptidoglycan catabolic process"/>
    <property type="evidence" value="ECO:0007669"/>
    <property type="project" value="InterPro"/>
</dbReference>
<feature type="region of interest" description="Disordered" evidence="2">
    <location>
        <begin position="139"/>
        <end position="164"/>
    </location>
</feature>
<evidence type="ECO:0000313" key="5">
    <source>
        <dbReference type="EMBL" id="OGG59850.1"/>
    </source>
</evidence>
<feature type="region of interest" description="Disordered" evidence="2">
    <location>
        <begin position="6427"/>
        <end position="6451"/>
    </location>
</feature>
<feature type="compositionally biased region" description="Low complexity" evidence="2">
    <location>
        <begin position="6597"/>
        <end position="6608"/>
    </location>
</feature>
<feature type="region of interest" description="Disordered" evidence="2">
    <location>
        <begin position="2920"/>
        <end position="2942"/>
    </location>
</feature>
<accession>A0A1F6DEV1</accession>
<protein>
    <recommendedName>
        <fullName evidence="4">SCP domain-containing protein</fullName>
    </recommendedName>
</protein>
<evidence type="ECO:0000256" key="1">
    <source>
        <dbReference type="SAM" id="Coils"/>
    </source>
</evidence>